<reference evidence="4 5" key="1">
    <citation type="submission" date="2016-10" db="EMBL/GenBank/DDBJ databases">
        <authorList>
            <person name="de Groot N.N."/>
        </authorList>
    </citation>
    <scope>NUCLEOTIDE SEQUENCE [LARGE SCALE GENOMIC DNA]</scope>
    <source>
        <strain evidence="4 5">DSM 43067</strain>
    </source>
</reference>
<feature type="region of interest" description="Disordered" evidence="2">
    <location>
        <begin position="29"/>
        <end position="77"/>
    </location>
</feature>
<dbReference type="AlphaFoldDB" id="A0A1I5NDI6"/>
<sequence length="172" mass="18514">MVLHLWAPAPRLAPGPLLCFPAGGSGGPEAALPNGSTEGFVKAPQSARAGDSSAQNGDRITAQDDSGDRLDDKFDDEDYPAYSMGRAAEMLGVTPAFLRSLDAARLIVPQRSSGGHRRYSRYQLRLAQRARDLVDEGTALEAACRIIILEDQLAEAQRINARLREERPPGSS</sequence>
<dbReference type="Gene3D" id="1.10.1660.10">
    <property type="match status" value="1"/>
</dbReference>
<organism evidence="4 5">
    <name type="scientific">Actinomadura madurae</name>
    <dbReference type="NCBI Taxonomy" id="1993"/>
    <lineage>
        <taxon>Bacteria</taxon>
        <taxon>Bacillati</taxon>
        <taxon>Actinomycetota</taxon>
        <taxon>Actinomycetes</taxon>
        <taxon>Streptosporangiales</taxon>
        <taxon>Thermomonosporaceae</taxon>
        <taxon>Actinomadura</taxon>
    </lineage>
</organism>
<keyword evidence="5" id="KW-1185">Reference proteome</keyword>
<dbReference type="Pfam" id="PF13411">
    <property type="entry name" value="MerR_1"/>
    <property type="match status" value="1"/>
</dbReference>
<dbReference type="GO" id="GO:0003677">
    <property type="term" value="F:DNA binding"/>
    <property type="evidence" value="ECO:0007669"/>
    <property type="project" value="UniProtKB-KW"/>
</dbReference>
<proteinExistence type="predicted"/>
<name>A0A1I5NDI6_9ACTN</name>
<dbReference type="SUPFAM" id="SSF46955">
    <property type="entry name" value="Putative DNA-binding domain"/>
    <property type="match status" value="1"/>
</dbReference>
<evidence type="ECO:0000256" key="2">
    <source>
        <dbReference type="SAM" id="MobiDB-lite"/>
    </source>
</evidence>
<dbReference type="InterPro" id="IPR009061">
    <property type="entry name" value="DNA-bd_dom_put_sf"/>
</dbReference>
<dbReference type="InterPro" id="IPR047057">
    <property type="entry name" value="MerR_fam"/>
</dbReference>
<evidence type="ECO:0000313" key="4">
    <source>
        <dbReference type="EMBL" id="SFP19905.1"/>
    </source>
</evidence>
<evidence type="ECO:0000256" key="1">
    <source>
        <dbReference type="ARBA" id="ARBA00023125"/>
    </source>
</evidence>
<dbReference type="PANTHER" id="PTHR30204">
    <property type="entry name" value="REDOX-CYCLING DRUG-SENSING TRANSCRIPTIONAL ACTIVATOR SOXR"/>
    <property type="match status" value="1"/>
</dbReference>
<dbReference type="eggNOG" id="COG0789">
    <property type="taxonomic scope" value="Bacteria"/>
</dbReference>
<dbReference type="SMART" id="SM00422">
    <property type="entry name" value="HTH_MERR"/>
    <property type="match status" value="1"/>
</dbReference>
<dbReference type="Proteomes" id="UP000183413">
    <property type="component" value="Unassembled WGS sequence"/>
</dbReference>
<evidence type="ECO:0000259" key="3">
    <source>
        <dbReference type="PROSITE" id="PS50937"/>
    </source>
</evidence>
<dbReference type="STRING" id="1993.SAMN04489713_112114"/>
<evidence type="ECO:0000313" key="5">
    <source>
        <dbReference type="Proteomes" id="UP000183413"/>
    </source>
</evidence>
<dbReference type="GO" id="GO:0003700">
    <property type="term" value="F:DNA-binding transcription factor activity"/>
    <property type="evidence" value="ECO:0007669"/>
    <property type="project" value="InterPro"/>
</dbReference>
<dbReference type="EMBL" id="FOVH01000012">
    <property type="protein sequence ID" value="SFP19905.1"/>
    <property type="molecule type" value="Genomic_DNA"/>
</dbReference>
<dbReference type="InParanoid" id="A0A1I5NDI6"/>
<protein>
    <submittedName>
        <fullName evidence="4">DNA-binding transcriptional regulator, MerR family</fullName>
    </submittedName>
</protein>
<gene>
    <name evidence="4" type="ORF">SAMN04489713_112114</name>
</gene>
<dbReference type="PANTHER" id="PTHR30204:SF93">
    <property type="entry name" value="HTH MERR-TYPE DOMAIN-CONTAINING PROTEIN"/>
    <property type="match status" value="1"/>
</dbReference>
<accession>A0A1I5NDI6</accession>
<dbReference type="PROSITE" id="PS50937">
    <property type="entry name" value="HTH_MERR_2"/>
    <property type="match status" value="1"/>
</dbReference>
<keyword evidence="1 4" id="KW-0238">DNA-binding</keyword>
<feature type="domain" description="HTH merR-type" evidence="3">
    <location>
        <begin position="81"/>
        <end position="149"/>
    </location>
</feature>
<dbReference type="InterPro" id="IPR000551">
    <property type="entry name" value="MerR-type_HTH_dom"/>
</dbReference>